<protein>
    <submittedName>
        <fullName evidence="1">Uncharacterized protein</fullName>
    </submittedName>
</protein>
<accession>A0A1D2JNW4</accession>
<dbReference type="EMBL" id="LZYO01000012">
    <property type="protein sequence ID" value="ODH44882.1"/>
    <property type="molecule type" value="Genomic_DNA"/>
</dbReference>
<evidence type="ECO:0000313" key="1">
    <source>
        <dbReference type="EMBL" id="ODH44882.1"/>
    </source>
</evidence>
<dbReference type="Proteomes" id="UP000242814">
    <property type="component" value="Unassembled WGS sequence"/>
</dbReference>
<sequence>MDIRPELVVWMSLNSRTPDGKYHLIHFLQKDLLLSQKLLNFNVNPFLGESKETDPRGVLGLYKDAGVSVVAISVYRSSSPESHILLDRSILSPPFERCITSETKPLIYKKLSVDLGESATIEPGATVTEESLDW</sequence>
<organism evidence="1 2">
    <name type="scientific">Paracoccidioides brasiliensis</name>
    <dbReference type="NCBI Taxonomy" id="121759"/>
    <lineage>
        <taxon>Eukaryota</taxon>
        <taxon>Fungi</taxon>
        <taxon>Dikarya</taxon>
        <taxon>Ascomycota</taxon>
        <taxon>Pezizomycotina</taxon>
        <taxon>Eurotiomycetes</taxon>
        <taxon>Eurotiomycetidae</taxon>
        <taxon>Onygenales</taxon>
        <taxon>Ajellomycetaceae</taxon>
        <taxon>Paracoccidioides</taxon>
    </lineage>
</organism>
<proteinExistence type="predicted"/>
<dbReference type="VEuPathDB" id="FungiDB:PABG_11461"/>
<name>A0A1D2JNW4_PARBR</name>
<dbReference type="AlphaFoldDB" id="A0A1D2JNW4"/>
<comment type="caution">
    <text evidence="1">The sequence shown here is derived from an EMBL/GenBank/DDBJ whole genome shotgun (WGS) entry which is preliminary data.</text>
</comment>
<evidence type="ECO:0000313" key="2">
    <source>
        <dbReference type="Proteomes" id="UP000242814"/>
    </source>
</evidence>
<gene>
    <name evidence="1" type="ORF">ACO22_00576</name>
</gene>
<reference evidence="1 2" key="1">
    <citation type="submission" date="2016-06" db="EMBL/GenBank/DDBJ databases">
        <authorList>
            <person name="Kjaerup R.B."/>
            <person name="Dalgaard T.S."/>
            <person name="Juul-Madsen H.R."/>
        </authorList>
    </citation>
    <scope>NUCLEOTIDE SEQUENCE [LARGE SCALE GENOMIC DNA]</scope>
    <source>
        <strain evidence="1 2">Pb300</strain>
    </source>
</reference>